<keyword evidence="2" id="KW-1185">Reference proteome</keyword>
<dbReference type="HOGENOM" id="CLU_2662826_0_0_11"/>
<dbReference type="KEGG" id="ams:AMIS_25290"/>
<dbReference type="Proteomes" id="UP000007882">
    <property type="component" value="Chromosome"/>
</dbReference>
<evidence type="ECO:0000313" key="1">
    <source>
        <dbReference type="EMBL" id="BAL87749.1"/>
    </source>
</evidence>
<accession>I0H412</accession>
<dbReference type="EMBL" id="AP012319">
    <property type="protein sequence ID" value="BAL87749.1"/>
    <property type="molecule type" value="Genomic_DNA"/>
</dbReference>
<gene>
    <name evidence="1" type="ordered locus">AMIS_25290</name>
</gene>
<sequence>MGDAGVAVVSGVHALPLLCKAFDQVKHRKVAVEQRFPTELMCDVRIGVVVLIDAPDQVTDQLLIVHSVIIAHITP</sequence>
<dbReference type="AlphaFoldDB" id="I0H412"/>
<evidence type="ECO:0000313" key="2">
    <source>
        <dbReference type="Proteomes" id="UP000007882"/>
    </source>
</evidence>
<reference evidence="1 2" key="1">
    <citation type="submission" date="2012-02" db="EMBL/GenBank/DDBJ databases">
        <title>Complete genome sequence of Actinoplanes missouriensis 431 (= NBRC 102363).</title>
        <authorList>
            <person name="Ohnishi Y."/>
            <person name="Ishikawa J."/>
            <person name="Sekine M."/>
            <person name="Hosoyama A."/>
            <person name="Harada T."/>
            <person name="Narita H."/>
            <person name="Hata T."/>
            <person name="Konno Y."/>
            <person name="Tutikane K."/>
            <person name="Fujita N."/>
            <person name="Horinouchi S."/>
            <person name="Hayakawa M."/>
        </authorList>
    </citation>
    <scope>NUCLEOTIDE SEQUENCE [LARGE SCALE GENOMIC DNA]</scope>
    <source>
        <strain evidence="2">ATCC 14538 / DSM 43046 / CBS 188.64 / JCM 3121 / NBRC 102363 / NCIMB 12654 / NRRL B-3342 / UNCC 431</strain>
    </source>
</reference>
<dbReference type="STRING" id="512565.AMIS_25290"/>
<organism evidence="1 2">
    <name type="scientific">Actinoplanes missouriensis (strain ATCC 14538 / DSM 43046 / CBS 188.64 / JCM 3121 / NBRC 102363 / NCIMB 12654 / NRRL B-3342 / UNCC 431)</name>
    <dbReference type="NCBI Taxonomy" id="512565"/>
    <lineage>
        <taxon>Bacteria</taxon>
        <taxon>Bacillati</taxon>
        <taxon>Actinomycetota</taxon>
        <taxon>Actinomycetes</taxon>
        <taxon>Micromonosporales</taxon>
        <taxon>Micromonosporaceae</taxon>
        <taxon>Actinoplanes</taxon>
    </lineage>
</organism>
<proteinExistence type="predicted"/>
<name>I0H412_ACTM4</name>
<protein>
    <submittedName>
        <fullName evidence="1">Uncharacterized protein</fullName>
    </submittedName>
</protein>